<dbReference type="GO" id="GO:0008270">
    <property type="term" value="F:zinc ion binding"/>
    <property type="evidence" value="ECO:0007669"/>
    <property type="project" value="UniProtKB-KW"/>
</dbReference>
<keyword evidence="2" id="KW-0963">Cytoplasm</keyword>
<dbReference type="PROSITE" id="PS00518">
    <property type="entry name" value="ZF_RING_1"/>
    <property type="match status" value="1"/>
</dbReference>
<dbReference type="RefSeq" id="XP_030993944.1">
    <property type="nucleotide sequence ID" value="XM_031141828.1"/>
</dbReference>
<feature type="domain" description="RING-type" evidence="9">
    <location>
        <begin position="197"/>
        <end position="252"/>
    </location>
</feature>
<feature type="compositionally biased region" description="Basic residues" evidence="8">
    <location>
        <begin position="56"/>
        <end position="70"/>
    </location>
</feature>
<evidence type="ECO:0000256" key="3">
    <source>
        <dbReference type="ARBA" id="ARBA00022723"/>
    </source>
</evidence>
<evidence type="ECO:0000313" key="11">
    <source>
        <dbReference type="Proteomes" id="UP000319257"/>
    </source>
</evidence>
<evidence type="ECO:0000256" key="6">
    <source>
        <dbReference type="PROSITE-ProRule" id="PRU00175"/>
    </source>
</evidence>
<dbReference type="GO" id="GO:0005737">
    <property type="term" value="C:cytoplasm"/>
    <property type="evidence" value="ECO:0007669"/>
    <property type="project" value="UniProtKB-SubCell"/>
</dbReference>
<evidence type="ECO:0000256" key="2">
    <source>
        <dbReference type="ARBA" id="ARBA00022490"/>
    </source>
</evidence>
<feature type="compositionally biased region" description="Low complexity" evidence="8">
    <location>
        <begin position="39"/>
        <end position="52"/>
    </location>
</feature>
<feature type="coiled-coil region" evidence="7">
    <location>
        <begin position="495"/>
        <end position="530"/>
    </location>
</feature>
<feature type="compositionally biased region" description="Gly residues" evidence="8">
    <location>
        <begin position="699"/>
        <end position="715"/>
    </location>
</feature>
<sequence length="735" mass="78877">MSSAPSNLGKSLSAPVSASHSPAPPASQATSSFESVRRPSSQAGSSPSYSAPRKGQASRKQHRNQKKPGHRQVDEDDAMAEIRALRNASSRRGQTSITHLMNYSLPPRPYQDHHHYGGGGGRGGGGGHNRSYRRNPAWGQGSGHHAMDKARYVHANYRFVVSPAGDYSTHALDADEHLDWADVLQILASAESQAGSCPICLSEPVAPRMAKCGHIFCLPCLIRFMNSTADDDEAKGPAERRAPRWKKCPICEDSIYISEVRPVRFYAGQESPLPRPGDDVVLRLMLRNAKSTLALPREGGADVLTSASRIPWHFAANVLDYARIMRGTGTYMAEQYDREIEDLIRQEKEDELMFHEDGEWTQKAIRSIKAAIEKVESLGGIELALADDTAKTAVRSTSKDVADHAEQDFYFYTSPPHLYLSPLDIRILKTKYGSFSSFPSTLLPRVEHISTGHVVDDAMRRRAKYLGHLPRGCLISFLECDWTDIVPADILAAFADEIERRRKRNRDKAVQEERERQQAERIEAAALREARRNFGALDDGAVLRYSDEAMSMSSAAAAPQSDAAVVVDLNDFQPLGSAAAPGSTPPNHPRHGFAHLADMSSTSPPSANNKTVWGTPAVPVSPSMVAQRQVPRGDVDDGWLKDDQFLDTLGGDADLALQMEALGVVEAGDEAGAQKQQGASGGVAAAAVAGAGGGAAGGLGAGGGVGGGGAGAGAGGKKKKKQKITLMSTGGRRGL</sequence>
<evidence type="ECO:0000256" key="7">
    <source>
        <dbReference type="SAM" id="Coils"/>
    </source>
</evidence>
<gene>
    <name evidence="10" type="ORF">E0L32_007119</name>
</gene>
<feature type="region of interest" description="Disordered" evidence="8">
    <location>
        <begin position="699"/>
        <end position="735"/>
    </location>
</feature>
<dbReference type="GO" id="GO:0000976">
    <property type="term" value="F:transcription cis-regulatory region binding"/>
    <property type="evidence" value="ECO:0007669"/>
    <property type="project" value="TreeGrafter"/>
</dbReference>
<dbReference type="OrthoDB" id="302966at2759"/>
<feature type="compositionally biased region" description="Polar residues" evidence="8">
    <location>
        <begin position="1"/>
        <end position="10"/>
    </location>
</feature>
<keyword evidence="7" id="KW-0175">Coiled coil</keyword>
<dbReference type="STRING" id="1093900.A0A507AWZ5"/>
<evidence type="ECO:0000256" key="8">
    <source>
        <dbReference type="SAM" id="MobiDB-lite"/>
    </source>
</evidence>
<dbReference type="CDD" id="cd16536">
    <property type="entry name" value="RING-HC_RNF10"/>
    <property type="match status" value="1"/>
</dbReference>
<name>A0A507AWZ5_9PEZI</name>
<feature type="region of interest" description="Disordered" evidence="8">
    <location>
        <begin position="1"/>
        <end position="77"/>
    </location>
</feature>
<dbReference type="InParanoid" id="A0A507AWZ5"/>
<keyword evidence="11" id="KW-1185">Reference proteome</keyword>
<dbReference type="PANTHER" id="PTHR12983:SF9">
    <property type="entry name" value="E3 UBIQUITIN-PROTEIN LIGASE RNF10"/>
    <property type="match status" value="1"/>
</dbReference>
<keyword evidence="3" id="KW-0479">Metal-binding</keyword>
<dbReference type="AlphaFoldDB" id="A0A507AWZ5"/>
<proteinExistence type="predicted"/>
<feature type="compositionally biased region" description="Low complexity" evidence="8">
    <location>
        <begin position="11"/>
        <end position="32"/>
    </location>
</feature>
<dbReference type="Gene3D" id="3.30.40.10">
    <property type="entry name" value="Zinc/RING finger domain, C3HC4 (zinc finger)"/>
    <property type="match status" value="1"/>
</dbReference>
<dbReference type="InterPro" id="IPR001841">
    <property type="entry name" value="Znf_RING"/>
</dbReference>
<comment type="subcellular location">
    <subcellularLocation>
        <location evidence="1">Cytoplasm</location>
    </subcellularLocation>
</comment>
<dbReference type="InterPro" id="IPR017907">
    <property type="entry name" value="Znf_RING_CS"/>
</dbReference>
<dbReference type="SMART" id="SM00184">
    <property type="entry name" value="RING"/>
    <property type="match status" value="1"/>
</dbReference>
<dbReference type="EMBL" id="SKBQ01000042">
    <property type="protein sequence ID" value="TPX12233.1"/>
    <property type="molecule type" value="Genomic_DNA"/>
</dbReference>
<comment type="caution">
    <text evidence="10">The sequence shown here is derived from an EMBL/GenBank/DDBJ whole genome shotgun (WGS) entry which is preliminary data.</text>
</comment>
<dbReference type="GeneID" id="41974566"/>
<dbReference type="GO" id="GO:0045944">
    <property type="term" value="P:positive regulation of transcription by RNA polymerase II"/>
    <property type="evidence" value="ECO:0007669"/>
    <property type="project" value="TreeGrafter"/>
</dbReference>
<feature type="region of interest" description="Disordered" evidence="8">
    <location>
        <begin position="101"/>
        <end position="144"/>
    </location>
</feature>
<dbReference type="InterPro" id="IPR039739">
    <property type="entry name" value="MAG2/RNF10"/>
</dbReference>
<accession>A0A507AWZ5</accession>
<evidence type="ECO:0000256" key="5">
    <source>
        <dbReference type="ARBA" id="ARBA00022833"/>
    </source>
</evidence>
<dbReference type="PANTHER" id="PTHR12983">
    <property type="entry name" value="RING FINGER 10 FAMILY MEMBER"/>
    <property type="match status" value="1"/>
</dbReference>
<keyword evidence="4 6" id="KW-0863">Zinc-finger</keyword>
<evidence type="ECO:0000259" key="9">
    <source>
        <dbReference type="PROSITE" id="PS50089"/>
    </source>
</evidence>
<organism evidence="10 11">
    <name type="scientific">Thyridium curvatum</name>
    <dbReference type="NCBI Taxonomy" id="1093900"/>
    <lineage>
        <taxon>Eukaryota</taxon>
        <taxon>Fungi</taxon>
        <taxon>Dikarya</taxon>
        <taxon>Ascomycota</taxon>
        <taxon>Pezizomycotina</taxon>
        <taxon>Sordariomycetes</taxon>
        <taxon>Sordariomycetidae</taxon>
        <taxon>Thyridiales</taxon>
        <taxon>Thyridiaceae</taxon>
        <taxon>Thyridium</taxon>
    </lineage>
</organism>
<dbReference type="InterPro" id="IPR013083">
    <property type="entry name" value="Znf_RING/FYVE/PHD"/>
</dbReference>
<evidence type="ECO:0000256" key="1">
    <source>
        <dbReference type="ARBA" id="ARBA00004496"/>
    </source>
</evidence>
<keyword evidence="5" id="KW-0862">Zinc</keyword>
<dbReference type="Proteomes" id="UP000319257">
    <property type="component" value="Unassembled WGS sequence"/>
</dbReference>
<reference evidence="10 11" key="1">
    <citation type="submission" date="2019-06" db="EMBL/GenBank/DDBJ databases">
        <title>Draft genome sequence of the filamentous fungus Phialemoniopsis curvata isolated from diesel fuel.</title>
        <authorList>
            <person name="Varaljay V.A."/>
            <person name="Lyon W.J."/>
            <person name="Crouch A.L."/>
            <person name="Drake C.E."/>
            <person name="Hollomon J.M."/>
            <person name="Nadeau L.J."/>
            <person name="Nunn H.S."/>
            <person name="Stevenson B.S."/>
            <person name="Bojanowski C.L."/>
            <person name="Crookes-Goodson W.J."/>
        </authorList>
    </citation>
    <scope>NUCLEOTIDE SEQUENCE [LARGE SCALE GENOMIC DNA]</scope>
    <source>
        <strain evidence="10 11">D216</strain>
    </source>
</reference>
<evidence type="ECO:0000313" key="10">
    <source>
        <dbReference type="EMBL" id="TPX12233.1"/>
    </source>
</evidence>
<dbReference type="FunCoup" id="A0A507AWZ5">
    <property type="interactions" value="572"/>
</dbReference>
<dbReference type="SUPFAM" id="SSF57850">
    <property type="entry name" value="RING/U-box"/>
    <property type="match status" value="1"/>
</dbReference>
<feature type="compositionally biased region" description="Gly residues" evidence="8">
    <location>
        <begin position="117"/>
        <end position="128"/>
    </location>
</feature>
<evidence type="ECO:0000256" key="4">
    <source>
        <dbReference type="ARBA" id="ARBA00022771"/>
    </source>
</evidence>
<dbReference type="InterPro" id="IPR018957">
    <property type="entry name" value="Znf_C3HC4_RING-type"/>
</dbReference>
<protein>
    <recommendedName>
        <fullName evidence="9">RING-type domain-containing protein</fullName>
    </recommendedName>
</protein>
<dbReference type="PROSITE" id="PS50089">
    <property type="entry name" value="ZF_RING_2"/>
    <property type="match status" value="1"/>
</dbReference>
<dbReference type="Pfam" id="PF00097">
    <property type="entry name" value="zf-C3HC4"/>
    <property type="match status" value="1"/>
</dbReference>